<proteinExistence type="inferred from homology"/>
<name>A0A9Y1BKR8_9ARCH</name>
<feature type="region of interest" description="Disordered" evidence="2">
    <location>
        <begin position="1"/>
        <end position="23"/>
    </location>
</feature>
<comment type="similarity">
    <text evidence="1">Belongs to the SNF8 family.</text>
</comment>
<dbReference type="Proteomes" id="UP001201020">
    <property type="component" value="Chromosome"/>
</dbReference>
<evidence type="ECO:0000256" key="1">
    <source>
        <dbReference type="ARBA" id="ARBA00009834"/>
    </source>
</evidence>
<organism evidence="3">
    <name type="scientific">Candidatus Heimdallarchaeum aukensis</name>
    <dbReference type="NCBI Taxonomy" id="2876573"/>
    <lineage>
        <taxon>Archaea</taxon>
        <taxon>Promethearchaeati</taxon>
        <taxon>Candidatus Heimdallarchaeota</taxon>
        <taxon>Candidatus Heimdallarchaeia (ex Rinke et al. 2021) (nom. nud.)</taxon>
        <taxon>Candidatus Heimdallarchaeales</taxon>
        <taxon>Candidatus Heimdallarchaeaceae</taxon>
        <taxon>Candidatus Heimdallarchaeum</taxon>
    </lineage>
</organism>
<dbReference type="SUPFAM" id="SSF46785">
    <property type="entry name" value="Winged helix' DNA-binding domain"/>
    <property type="match status" value="1"/>
</dbReference>
<evidence type="ECO:0000313" key="3">
    <source>
        <dbReference type="EMBL" id="UJG40671.1"/>
    </source>
</evidence>
<dbReference type="Gene3D" id="1.10.10.10">
    <property type="entry name" value="Winged helix-like DNA-binding domain superfamily/Winged helix DNA-binding domain"/>
    <property type="match status" value="1"/>
</dbReference>
<sequence>MGKRKGKKETEDEKKEVREISDEDFRSSLSQAYKAFDTDLVSTQEKDKQKRKEILKEGIIKVEKDSKKLLKSSKLLVNKIMQLREQAGLTGSIGTAGKMKTPVLFGSKGFEQKLRQEILIIGNEELEEFGGAITLGNFIDYFKETRPNWEVSPSHIIRAIRSLQKDKVIPPEIDLGNDEVLIRFKPLETSSDFRAVLQLATGLEFLTRDILVSHLGWSSERAVDTLSKMAEIGLAVEDEETGQYYFPGIFKLKLSK</sequence>
<dbReference type="AlphaFoldDB" id="A0A9Y1BKR8"/>
<dbReference type="EMBL" id="CP084166">
    <property type="protein sequence ID" value="UJG40671.1"/>
    <property type="molecule type" value="Genomic_DNA"/>
</dbReference>
<evidence type="ECO:0000256" key="2">
    <source>
        <dbReference type="SAM" id="MobiDB-lite"/>
    </source>
</evidence>
<dbReference type="GO" id="GO:0043328">
    <property type="term" value="P:protein transport to vacuole involved in ubiquitin-dependent protein catabolic process via the multivesicular body sorting pathway"/>
    <property type="evidence" value="ECO:0007669"/>
    <property type="project" value="TreeGrafter"/>
</dbReference>
<reference evidence="3" key="1">
    <citation type="journal article" date="2022" name="Nat. Microbiol.">
        <title>Unique mobile elements and scalable gene flow at the prokaryote-eukaryote boundary revealed by circularized Asgard archaea genomes.</title>
        <authorList>
            <person name="Wu F."/>
            <person name="Speth D.R."/>
            <person name="Philosof A."/>
            <person name="Cremiere A."/>
            <person name="Narayanan A."/>
            <person name="Barco R.A."/>
            <person name="Connon S.A."/>
            <person name="Amend J.P."/>
            <person name="Antoshechkin I.A."/>
            <person name="Orphan V.J."/>
        </authorList>
    </citation>
    <scope>NUCLEOTIDE SEQUENCE</scope>
    <source>
        <strain evidence="3">PM71</strain>
    </source>
</reference>
<dbReference type="InterPro" id="IPR016689">
    <property type="entry name" value="ESCRT-2_cplx_Snf8"/>
</dbReference>
<dbReference type="Pfam" id="PF04157">
    <property type="entry name" value="EAP30"/>
    <property type="match status" value="1"/>
</dbReference>
<gene>
    <name evidence="3" type="ORF">K9W45_12650</name>
</gene>
<dbReference type="PANTHER" id="PTHR12806:SF0">
    <property type="entry name" value="VACUOLAR-SORTING PROTEIN SNF8"/>
    <property type="match status" value="1"/>
</dbReference>
<dbReference type="InterPro" id="IPR036390">
    <property type="entry name" value="WH_DNA-bd_sf"/>
</dbReference>
<accession>A0A9Y1BKR8</accession>
<dbReference type="InterPro" id="IPR040608">
    <property type="entry name" value="Snf8/Vps36"/>
</dbReference>
<feature type="compositionally biased region" description="Basic and acidic residues" evidence="2">
    <location>
        <begin position="8"/>
        <end position="23"/>
    </location>
</feature>
<protein>
    <submittedName>
        <fullName evidence="3">EAP30/Vps36 family vacuolar-sorting protein</fullName>
    </submittedName>
</protein>
<dbReference type="PANTHER" id="PTHR12806">
    <property type="entry name" value="EAP30 SUBUNIT OF ELL COMPLEX"/>
    <property type="match status" value="1"/>
</dbReference>
<dbReference type="InterPro" id="IPR036388">
    <property type="entry name" value="WH-like_DNA-bd_sf"/>
</dbReference>